<organism evidence="14 15">
    <name type="scientific">Coprobacter secundus subsp. similis</name>
    <dbReference type="NCBI Taxonomy" id="2751153"/>
    <lineage>
        <taxon>Bacteria</taxon>
        <taxon>Pseudomonadati</taxon>
        <taxon>Bacteroidota</taxon>
        <taxon>Bacteroidia</taxon>
        <taxon>Bacteroidales</taxon>
        <taxon>Barnesiellaceae</taxon>
        <taxon>Coprobacter</taxon>
    </lineage>
</organism>
<gene>
    <name evidence="14" type="ORF">Cop2CBH44_13120</name>
</gene>
<evidence type="ECO:0000256" key="11">
    <source>
        <dbReference type="PROSITE-ProRule" id="PRU00278"/>
    </source>
</evidence>
<keyword evidence="11 14" id="KW-0413">Isomerase</keyword>
<keyword evidence="6 12" id="KW-0472">Membrane</keyword>
<evidence type="ECO:0000313" key="15">
    <source>
        <dbReference type="Proteomes" id="UP000594042"/>
    </source>
</evidence>
<evidence type="ECO:0000256" key="6">
    <source>
        <dbReference type="ARBA" id="ARBA00023136"/>
    </source>
</evidence>
<dbReference type="Proteomes" id="UP000594042">
    <property type="component" value="Chromosome"/>
</dbReference>
<dbReference type="InterPro" id="IPR052029">
    <property type="entry name" value="PpiD_chaperone"/>
</dbReference>
<dbReference type="InterPro" id="IPR027304">
    <property type="entry name" value="Trigger_fact/SurA_dom_sf"/>
</dbReference>
<dbReference type="InterPro" id="IPR023058">
    <property type="entry name" value="PPIase_PpiC_CS"/>
</dbReference>
<dbReference type="PROSITE" id="PS50198">
    <property type="entry name" value="PPIC_PPIASE_2"/>
    <property type="match status" value="1"/>
</dbReference>
<evidence type="ECO:0000256" key="7">
    <source>
        <dbReference type="ARBA" id="ARBA00023186"/>
    </source>
</evidence>
<dbReference type="SUPFAM" id="SSF54534">
    <property type="entry name" value="FKBP-like"/>
    <property type="match status" value="1"/>
</dbReference>
<dbReference type="AlphaFoldDB" id="A0A7G1HT83"/>
<evidence type="ECO:0000256" key="9">
    <source>
        <dbReference type="ARBA" id="ARBA00040743"/>
    </source>
</evidence>
<dbReference type="InterPro" id="IPR000297">
    <property type="entry name" value="PPIase_PpiC"/>
</dbReference>
<dbReference type="GO" id="GO:0003755">
    <property type="term" value="F:peptidyl-prolyl cis-trans isomerase activity"/>
    <property type="evidence" value="ECO:0007669"/>
    <property type="project" value="UniProtKB-KW"/>
</dbReference>
<dbReference type="Gene3D" id="1.10.4030.10">
    <property type="entry name" value="Porin chaperone SurA, peptide-binding domain"/>
    <property type="match status" value="1"/>
</dbReference>
<evidence type="ECO:0000256" key="1">
    <source>
        <dbReference type="ARBA" id="ARBA00004382"/>
    </source>
</evidence>
<evidence type="ECO:0000259" key="13">
    <source>
        <dbReference type="PROSITE" id="PS50198"/>
    </source>
</evidence>
<accession>A0A7G1HT83</accession>
<evidence type="ECO:0000256" key="3">
    <source>
        <dbReference type="ARBA" id="ARBA00022519"/>
    </source>
</evidence>
<proteinExistence type="inferred from homology"/>
<evidence type="ECO:0000256" key="5">
    <source>
        <dbReference type="ARBA" id="ARBA00022989"/>
    </source>
</evidence>
<keyword evidence="2" id="KW-1003">Cell membrane</keyword>
<dbReference type="Pfam" id="PF13616">
    <property type="entry name" value="Rotamase_3"/>
    <property type="match status" value="1"/>
</dbReference>
<dbReference type="PANTHER" id="PTHR47529:SF1">
    <property type="entry name" value="PERIPLASMIC CHAPERONE PPID"/>
    <property type="match status" value="1"/>
</dbReference>
<feature type="transmembrane region" description="Helical" evidence="12">
    <location>
        <begin position="12"/>
        <end position="31"/>
    </location>
</feature>
<dbReference type="RefSeq" id="WP_021931414.1">
    <property type="nucleotide sequence ID" value="NZ_AP023322.1"/>
</dbReference>
<dbReference type="InterPro" id="IPR046357">
    <property type="entry name" value="PPIase_dom_sf"/>
</dbReference>
<reference evidence="15" key="1">
    <citation type="submission" date="2020-07" db="EMBL/GenBank/DDBJ databases">
        <title>Complete genome sequencing of Coprobacter sp. strain 2CBH44.</title>
        <authorList>
            <person name="Sakamoto M."/>
            <person name="Murakami T."/>
            <person name="Mori H."/>
        </authorList>
    </citation>
    <scope>NUCLEOTIDE SEQUENCE [LARGE SCALE GENOMIC DNA]</scope>
    <source>
        <strain evidence="15">2CBH44</strain>
    </source>
</reference>
<dbReference type="PROSITE" id="PS01096">
    <property type="entry name" value="PPIC_PPIASE_1"/>
    <property type="match status" value="1"/>
</dbReference>
<evidence type="ECO:0000313" key="14">
    <source>
        <dbReference type="EMBL" id="BCI62959.1"/>
    </source>
</evidence>
<evidence type="ECO:0000256" key="2">
    <source>
        <dbReference type="ARBA" id="ARBA00022475"/>
    </source>
</evidence>
<comment type="similarity">
    <text evidence="8">Belongs to the PpiD chaperone family.</text>
</comment>
<comment type="subcellular location">
    <subcellularLocation>
        <location evidence="1">Cell inner membrane</location>
        <topology evidence="1">Single-pass type II membrane protein</topology>
        <orientation evidence="1">Periplasmic side</orientation>
    </subcellularLocation>
</comment>
<keyword evidence="5 12" id="KW-1133">Transmembrane helix</keyword>
<protein>
    <recommendedName>
        <fullName evidence="9">Periplasmic chaperone PpiD</fullName>
    </recommendedName>
    <alternativeName>
        <fullName evidence="10">Periplasmic folding chaperone</fullName>
    </alternativeName>
</protein>
<keyword evidence="4 12" id="KW-0812">Transmembrane</keyword>
<keyword evidence="11" id="KW-0697">Rotamase</keyword>
<dbReference type="Pfam" id="PF13623">
    <property type="entry name" value="SurA_N_2"/>
    <property type="match status" value="1"/>
</dbReference>
<keyword evidence="3" id="KW-0997">Cell inner membrane</keyword>
<keyword evidence="15" id="KW-1185">Reference proteome</keyword>
<evidence type="ECO:0000256" key="12">
    <source>
        <dbReference type="SAM" id="Phobius"/>
    </source>
</evidence>
<dbReference type="KEGG" id="copr:Cop2CBH44_13120"/>
<name>A0A7G1HT83_9BACT</name>
<evidence type="ECO:0000256" key="10">
    <source>
        <dbReference type="ARBA" id="ARBA00042775"/>
    </source>
</evidence>
<dbReference type="Gene3D" id="3.10.50.40">
    <property type="match status" value="1"/>
</dbReference>
<sequence length="711" mass="79366">MATLEKIRGKAGLLVTVIGVALLAFIVGDLLNSGHTFFRMNQDKVAVINGKRITTEEFQTRVQARTDEMQNMYKRYGMSLPEGSAARINKEVFDQMINEVLLEEEADKLGIAVSKEELADLLQGDNIVPQVKQLFTNPQTGVFDKQVLLNFLNVILNENSPEAQNPETAEQISQQRKMWLDMEKSVKQQRQVEKFFTLMTKSVQANKLDIEAAYQNGKVSADFAYAVQSYSSIPDSTVKISDSELKELYNKEKENFKQDEKRVVKYFSVDIVPSEGDYKITEEKINNLKNTFTTTQDVAGMLSLNTDVPYTDAYVAERSMDTDMKNFVANAQINDVEGPIFVNNAYKMYRLMGKTVAPDSVKVRHIMYPLQKDEQTAAQFDSLLNVLKNGGDFAQLAQKFSVDQSSAQNGGDLGWMTETSAVQLGQKFVNAIFNSNGSGYMTVESPYGRHIVQVTERTAPVAKAKVAQLVMNVRPSSETYSTLYNGVSQYIATNTDVESFEKNAKDKGYIVSTANLTRDDVSLGNINDARQAIKWAFNAKKGAISEIYNVENKFMVAALADVQKEGYADVKQVEPQLKAKLMADKKAEIIMNDLQGKNVKSLDAYAQAMKSRIDTAKFVSFAVNAIAGVGFEPVLTAKAPYADLNTLVGPVKGNNGVYVFSVYNKTENKEPMNADTEKQKYMQSVNQIISSQLINVMKDKAEIEDNRIKFF</sequence>
<dbReference type="PANTHER" id="PTHR47529">
    <property type="entry name" value="PEPTIDYL-PROLYL CIS-TRANS ISOMERASE D"/>
    <property type="match status" value="1"/>
</dbReference>
<evidence type="ECO:0000256" key="4">
    <source>
        <dbReference type="ARBA" id="ARBA00022692"/>
    </source>
</evidence>
<dbReference type="SUPFAM" id="SSF109998">
    <property type="entry name" value="Triger factor/SurA peptide-binding domain-like"/>
    <property type="match status" value="1"/>
</dbReference>
<evidence type="ECO:0000256" key="8">
    <source>
        <dbReference type="ARBA" id="ARBA00038408"/>
    </source>
</evidence>
<dbReference type="EMBL" id="AP023322">
    <property type="protein sequence ID" value="BCI62959.1"/>
    <property type="molecule type" value="Genomic_DNA"/>
</dbReference>
<keyword evidence="7" id="KW-0143">Chaperone</keyword>
<dbReference type="GO" id="GO:0005886">
    <property type="term" value="C:plasma membrane"/>
    <property type="evidence" value="ECO:0007669"/>
    <property type="project" value="UniProtKB-SubCell"/>
</dbReference>
<feature type="domain" description="PpiC" evidence="13">
    <location>
        <begin position="358"/>
        <end position="456"/>
    </location>
</feature>